<gene>
    <name evidence="2" type="ORF">WT26_14140</name>
</gene>
<protein>
    <submittedName>
        <fullName evidence="2">Uncharacterized protein</fullName>
    </submittedName>
</protein>
<dbReference type="PROSITE" id="PS51257">
    <property type="entry name" value="PROKAR_LIPOPROTEIN"/>
    <property type="match status" value="1"/>
</dbReference>
<dbReference type="Proteomes" id="UP000094776">
    <property type="component" value="Chromosome 1"/>
</dbReference>
<dbReference type="EMBL" id="CP013443">
    <property type="protein sequence ID" value="AOK17041.1"/>
    <property type="molecule type" value="Genomic_DNA"/>
</dbReference>
<evidence type="ECO:0000256" key="1">
    <source>
        <dbReference type="SAM" id="SignalP"/>
    </source>
</evidence>
<dbReference type="AlphaFoldDB" id="A0A1B4PT34"/>
<feature type="chain" id="PRO_5008567625" evidence="1">
    <location>
        <begin position="21"/>
        <end position="557"/>
    </location>
</feature>
<evidence type="ECO:0000313" key="3">
    <source>
        <dbReference type="Proteomes" id="UP000094776"/>
    </source>
</evidence>
<proteinExistence type="predicted"/>
<evidence type="ECO:0000313" key="2">
    <source>
        <dbReference type="EMBL" id="AOK17041.1"/>
    </source>
</evidence>
<dbReference type="RefSeq" id="WP_069270306.1">
    <property type="nucleotide sequence ID" value="NZ_CP013443.1"/>
</dbReference>
<organism evidence="2 3">
    <name type="scientific">Burkholderia cepacia</name>
    <name type="common">Pseudomonas cepacia</name>
    <dbReference type="NCBI Taxonomy" id="292"/>
    <lineage>
        <taxon>Bacteria</taxon>
        <taxon>Pseudomonadati</taxon>
        <taxon>Pseudomonadota</taxon>
        <taxon>Betaproteobacteria</taxon>
        <taxon>Burkholderiales</taxon>
        <taxon>Burkholderiaceae</taxon>
        <taxon>Burkholderia</taxon>
        <taxon>Burkholderia cepacia complex</taxon>
    </lineage>
</organism>
<reference evidence="2 3" key="1">
    <citation type="submission" date="2015-12" db="EMBL/GenBank/DDBJ databases">
        <title>Diversity of Burkholderia near neighbor genomes.</title>
        <authorList>
            <person name="Sahl J."/>
            <person name="Wagner D."/>
            <person name="Keim P."/>
        </authorList>
    </citation>
    <scope>NUCLEOTIDE SEQUENCE [LARGE SCALE GENOMIC DNA]</scope>
    <source>
        <strain evidence="2 3">MSMB1184WGS</strain>
    </source>
</reference>
<sequence length="557" mass="57448">MMMRNLSLLLALGVALCGCASSIKVTKLDPNAAPPKGVPWNLPMTQYTLTITRQVQSCKGTMNVKVSVAVAQGKALDPTMQYVLSSDGYWATSDITAGLGADGVSTSLNAQSTDQTAAVITGLVTSVAQIAAVAGGLDTSKPYFDCTDLVKQAHAKLNPKQLKGQPKILSLSDIVDADNKAVADATTRVTQLVTAIQTDPSQRQALRMAAEDLTNKTAKLTADQANLTTTLKVVQDVQTVVWPPRGDVFKSDHAFQMDEGTAQKWVNWFVDTPRAGTLLSGPKPTLDVSKFDVSVAIYRPDGDTGGWTSAPPPATPDIKVGVPVRVAGLGRLMVCTGTPCKKTLEPGHKLADYESLPVKPDARVLQVGQMYIVPMTGGTFKSELAAISLDTNGNPTSIEIAEKTAVAAAAVGQTASTTTQIAAIPAQVAAAKLARTQAEAAQINAETALTQAKANATTAAATATDTAQTAFATAQANLATAQANALSAGPAGQLALVTAQNNLAVAQAQAAANAQAPDEQSKIAATNQQTTLLTAQANNLNAQVALSKANAALATGP</sequence>
<name>A0A1B4PT34_BURCE</name>
<keyword evidence="1" id="KW-0732">Signal</keyword>
<feature type="signal peptide" evidence="1">
    <location>
        <begin position="1"/>
        <end position="20"/>
    </location>
</feature>
<accession>A0A1B4PT34</accession>